<dbReference type="Proteomes" id="UP000631114">
    <property type="component" value="Unassembled WGS sequence"/>
</dbReference>
<dbReference type="Pfam" id="PF14543">
    <property type="entry name" value="TAXi_N"/>
    <property type="match status" value="1"/>
</dbReference>
<dbReference type="SUPFAM" id="SSF50630">
    <property type="entry name" value="Acid proteases"/>
    <property type="match status" value="1"/>
</dbReference>
<evidence type="ECO:0000313" key="4">
    <source>
        <dbReference type="EMBL" id="KAF9622173.1"/>
    </source>
</evidence>
<dbReference type="Gene3D" id="2.40.70.10">
    <property type="entry name" value="Acid Proteases"/>
    <property type="match status" value="2"/>
</dbReference>
<evidence type="ECO:0000259" key="2">
    <source>
        <dbReference type="Pfam" id="PF14541"/>
    </source>
</evidence>
<dbReference type="PANTHER" id="PTHR47965">
    <property type="entry name" value="ASPARTYL PROTEASE-RELATED"/>
    <property type="match status" value="1"/>
</dbReference>
<name>A0A835ISE7_9MAGN</name>
<evidence type="ECO:0000256" key="1">
    <source>
        <dbReference type="ARBA" id="ARBA00007447"/>
    </source>
</evidence>
<evidence type="ECO:0008006" key="6">
    <source>
        <dbReference type="Google" id="ProtNLM"/>
    </source>
</evidence>
<evidence type="ECO:0000259" key="3">
    <source>
        <dbReference type="Pfam" id="PF14543"/>
    </source>
</evidence>
<dbReference type="InterPro" id="IPR032861">
    <property type="entry name" value="TAXi_N"/>
</dbReference>
<comment type="similarity">
    <text evidence="1">Belongs to the peptidase A1 family.</text>
</comment>
<sequence length="233" mass="25524">MSFYSHQNFAWERKLPLRLLEGLAEGTKGIAAFGRTRIALPTQLAAAFSLHRKFAMCLSPSMEAPGAIFFGDEPYSTFPSGTKLSTVAPYSILETSIYKALTETFIREVVSRNITRVASVAPFGACFSSKSIVSIRGRLQVPSIDLVLQSKSVTWPIYPTNSLVKVSDDVMCLGFIDGNSVEDVDNKPRASIVLGGYQLENNFIQFDLATSRVGFTSMPYEFTAGCANFRSSV</sequence>
<keyword evidence="5" id="KW-1185">Reference proteome</keyword>
<dbReference type="InterPro" id="IPR032799">
    <property type="entry name" value="TAXi_C"/>
</dbReference>
<accession>A0A835ISE7</accession>
<dbReference type="AlphaFoldDB" id="A0A835ISE7"/>
<feature type="domain" description="Xylanase inhibitor N-terminal" evidence="3">
    <location>
        <begin position="19"/>
        <end position="72"/>
    </location>
</feature>
<dbReference type="GO" id="GO:0006508">
    <property type="term" value="P:proteolysis"/>
    <property type="evidence" value="ECO:0007669"/>
    <property type="project" value="InterPro"/>
</dbReference>
<organism evidence="4 5">
    <name type="scientific">Coptis chinensis</name>
    <dbReference type="NCBI Taxonomy" id="261450"/>
    <lineage>
        <taxon>Eukaryota</taxon>
        <taxon>Viridiplantae</taxon>
        <taxon>Streptophyta</taxon>
        <taxon>Embryophyta</taxon>
        <taxon>Tracheophyta</taxon>
        <taxon>Spermatophyta</taxon>
        <taxon>Magnoliopsida</taxon>
        <taxon>Ranunculales</taxon>
        <taxon>Ranunculaceae</taxon>
        <taxon>Coptidoideae</taxon>
        <taxon>Coptis</taxon>
    </lineage>
</organism>
<evidence type="ECO:0000313" key="5">
    <source>
        <dbReference type="Proteomes" id="UP000631114"/>
    </source>
</evidence>
<dbReference type="InterPro" id="IPR021109">
    <property type="entry name" value="Peptidase_aspartic_dom_sf"/>
</dbReference>
<dbReference type="Pfam" id="PF14541">
    <property type="entry name" value="TAXi_C"/>
    <property type="match status" value="1"/>
</dbReference>
<dbReference type="PANTHER" id="PTHR47965:SF22">
    <property type="entry name" value="EUKARYOTIC ASPARTYL PROTEASE FAMILY PROTEIN"/>
    <property type="match status" value="1"/>
</dbReference>
<comment type="caution">
    <text evidence="4">The sequence shown here is derived from an EMBL/GenBank/DDBJ whole genome shotgun (WGS) entry which is preliminary data.</text>
</comment>
<feature type="domain" description="Xylanase inhibitor C-terminal" evidence="2">
    <location>
        <begin position="79"/>
        <end position="216"/>
    </location>
</feature>
<protein>
    <recommendedName>
        <fullName evidence="6">Peptidase A1 domain-containing protein</fullName>
    </recommendedName>
</protein>
<reference evidence="4 5" key="1">
    <citation type="submission" date="2020-10" db="EMBL/GenBank/DDBJ databases">
        <title>The Coptis chinensis genome and diversification of protoberbering-type alkaloids.</title>
        <authorList>
            <person name="Wang B."/>
            <person name="Shu S."/>
            <person name="Song C."/>
            <person name="Liu Y."/>
        </authorList>
    </citation>
    <scope>NUCLEOTIDE SEQUENCE [LARGE SCALE GENOMIC DNA]</scope>
    <source>
        <strain evidence="4">HL-2020</strain>
        <tissue evidence="4">Leaf</tissue>
    </source>
</reference>
<proteinExistence type="inferred from homology"/>
<gene>
    <name evidence="4" type="ORF">IFM89_030031</name>
</gene>
<dbReference type="InterPro" id="IPR001461">
    <property type="entry name" value="Aspartic_peptidase_A1"/>
</dbReference>
<dbReference type="OrthoDB" id="1162128at2759"/>
<dbReference type="GO" id="GO:0004190">
    <property type="term" value="F:aspartic-type endopeptidase activity"/>
    <property type="evidence" value="ECO:0007669"/>
    <property type="project" value="InterPro"/>
</dbReference>
<dbReference type="EMBL" id="JADFTS010000002">
    <property type="protein sequence ID" value="KAF9622173.1"/>
    <property type="molecule type" value="Genomic_DNA"/>
</dbReference>